<evidence type="ECO:0000259" key="8">
    <source>
        <dbReference type="PROSITE" id="PS50119"/>
    </source>
</evidence>
<dbReference type="InterPro" id="IPR043136">
    <property type="entry name" value="B30.2/SPRY_sf"/>
</dbReference>
<dbReference type="CDD" id="cd13733">
    <property type="entry name" value="SPRY_PRY_C-I_1"/>
    <property type="match status" value="1"/>
</dbReference>
<feature type="domain" description="B30.2/SPRY" evidence="9">
    <location>
        <begin position="307"/>
        <end position="506"/>
    </location>
</feature>
<dbReference type="InterPro" id="IPR001870">
    <property type="entry name" value="B30.2/SPRY"/>
</dbReference>
<keyword evidence="2 4" id="KW-0863">Zinc-finger</keyword>
<dbReference type="PROSITE" id="PS50089">
    <property type="entry name" value="ZF_RING_2"/>
    <property type="match status" value="1"/>
</dbReference>
<feature type="compositionally biased region" description="Basic and acidic residues" evidence="6">
    <location>
        <begin position="109"/>
        <end position="119"/>
    </location>
</feature>
<feature type="region of interest" description="Disordered" evidence="6">
    <location>
        <begin position="85"/>
        <end position="119"/>
    </location>
</feature>
<evidence type="ECO:0000256" key="6">
    <source>
        <dbReference type="SAM" id="MobiDB-lite"/>
    </source>
</evidence>
<evidence type="ECO:0000256" key="3">
    <source>
        <dbReference type="ARBA" id="ARBA00022833"/>
    </source>
</evidence>
<feature type="domain" description="RING-type" evidence="7">
    <location>
        <begin position="17"/>
        <end position="59"/>
    </location>
</feature>
<dbReference type="AlphaFoldDB" id="A0A6P3W9C0"/>
<dbReference type="PROSITE" id="PS00518">
    <property type="entry name" value="ZF_RING_1"/>
    <property type="match status" value="1"/>
</dbReference>
<evidence type="ECO:0000256" key="1">
    <source>
        <dbReference type="ARBA" id="ARBA00022723"/>
    </source>
</evidence>
<dbReference type="SMART" id="SM00184">
    <property type="entry name" value="RING"/>
    <property type="match status" value="1"/>
</dbReference>
<name>A0A6P3W9C0_CLUHA</name>
<keyword evidence="1" id="KW-0479">Metal-binding</keyword>
<feature type="coiled-coil region" evidence="5">
    <location>
        <begin position="238"/>
        <end position="272"/>
    </location>
</feature>
<sequence length="506" mass="56925">METEDGALEELHKELTCPVCLDLFREPVILECGHHFCRACIGRCWEAKSVDESTCPQCRKTCSKTPRPNSLLCNVVDSVRRARAMDARPKDPPQAPRSPSPEPNTSSCSRDDPETRSEPGMCLEHEERLKLFCEDDQVAICLVCGMSRDHKTHNVIPINEAFENYKEKLSFALRKVEEQRKDASAYQCQTNDNILLLKDRAGVLDQQISAQFQELHDFLSRQEEEMKACLKLAKEQKLGQLNDSLTQTTEQMSELELTAHSIHTKLNEEEENPELLRGIKGFIESAECVFETPQRVCVELQEGEFVGPLQHRVWKKMNSVLKPGVEPVTLDPSTAYPRLHVSADGRSVSVGDIQSGLPNNPERFTLYNIVLGTVPFTQGRHYWEVGVAGKTAWGLGVAAASVNRKEEISLCPEDGFWTLVLRNGSEYEACTSADECPLTPGHKPDCVGVYLDYDHGLVAFYDAGDMSHLFTFSEARFTEPVYPYFNPWPIIGGRNREPLTIHTPLV</sequence>
<evidence type="ECO:0000259" key="9">
    <source>
        <dbReference type="PROSITE" id="PS50188"/>
    </source>
</evidence>
<evidence type="ECO:0000256" key="4">
    <source>
        <dbReference type="PROSITE-ProRule" id="PRU00024"/>
    </source>
</evidence>
<dbReference type="GO" id="GO:0008270">
    <property type="term" value="F:zinc ion binding"/>
    <property type="evidence" value="ECO:0007669"/>
    <property type="project" value="UniProtKB-KW"/>
</dbReference>
<protein>
    <submittedName>
        <fullName evidence="11">Zinc-binding protein A33-like</fullName>
    </submittedName>
</protein>
<feature type="compositionally biased region" description="Pro residues" evidence="6">
    <location>
        <begin position="92"/>
        <end position="102"/>
    </location>
</feature>
<dbReference type="Gene3D" id="2.60.120.920">
    <property type="match status" value="1"/>
</dbReference>
<gene>
    <name evidence="11" type="primary">LOC105908141</name>
</gene>
<feature type="domain" description="B box-type" evidence="8">
    <location>
        <begin position="117"/>
        <end position="158"/>
    </location>
</feature>
<dbReference type="InterPro" id="IPR050143">
    <property type="entry name" value="TRIM/RBCC"/>
</dbReference>
<dbReference type="Gene3D" id="3.30.40.10">
    <property type="entry name" value="Zinc/RING finger domain, C3HC4 (zinc finger)"/>
    <property type="match status" value="1"/>
</dbReference>
<dbReference type="InterPro" id="IPR006574">
    <property type="entry name" value="PRY"/>
</dbReference>
<organism evidence="10 11">
    <name type="scientific">Clupea harengus</name>
    <name type="common">Atlantic herring</name>
    <dbReference type="NCBI Taxonomy" id="7950"/>
    <lineage>
        <taxon>Eukaryota</taxon>
        <taxon>Metazoa</taxon>
        <taxon>Chordata</taxon>
        <taxon>Craniata</taxon>
        <taxon>Vertebrata</taxon>
        <taxon>Euteleostomi</taxon>
        <taxon>Actinopterygii</taxon>
        <taxon>Neopterygii</taxon>
        <taxon>Teleostei</taxon>
        <taxon>Clupei</taxon>
        <taxon>Clupeiformes</taxon>
        <taxon>Clupeoidei</taxon>
        <taxon>Clupeidae</taxon>
        <taxon>Clupea</taxon>
    </lineage>
</organism>
<dbReference type="InterPro" id="IPR013083">
    <property type="entry name" value="Znf_RING/FYVE/PHD"/>
</dbReference>
<dbReference type="PANTHER" id="PTHR24103">
    <property type="entry name" value="E3 UBIQUITIN-PROTEIN LIGASE TRIM"/>
    <property type="match status" value="1"/>
</dbReference>
<evidence type="ECO:0000313" key="10">
    <source>
        <dbReference type="Proteomes" id="UP000515152"/>
    </source>
</evidence>
<dbReference type="InterPro" id="IPR013320">
    <property type="entry name" value="ConA-like_dom_sf"/>
</dbReference>
<keyword evidence="10" id="KW-1185">Reference proteome</keyword>
<dbReference type="RefSeq" id="XP_012692070.2">
    <property type="nucleotide sequence ID" value="XM_012836616.3"/>
</dbReference>
<dbReference type="CDD" id="cd16594">
    <property type="entry name" value="RING-HC_TRIM7-like_C-IV"/>
    <property type="match status" value="1"/>
</dbReference>
<dbReference type="OrthoDB" id="128536at2759"/>
<dbReference type="Gene3D" id="3.30.160.60">
    <property type="entry name" value="Classic Zinc Finger"/>
    <property type="match status" value="1"/>
</dbReference>
<dbReference type="SMART" id="SM00449">
    <property type="entry name" value="SPRY"/>
    <property type="match status" value="1"/>
</dbReference>
<dbReference type="Proteomes" id="UP000515152">
    <property type="component" value="Chromosome 20"/>
</dbReference>
<dbReference type="SUPFAM" id="SSF57845">
    <property type="entry name" value="B-box zinc-binding domain"/>
    <property type="match status" value="1"/>
</dbReference>
<dbReference type="InterPro" id="IPR000315">
    <property type="entry name" value="Znf_B-box"/>
</dbReference>
<keyword evidence="5" id="KW-0175">Coiled coil</keyword>
<accession>A0A6P3W9C0</accession>
<dbReference type="PRINTS" id="PR01407">
    <property type="entry name" value="BUTYPHLNCDUF"/>
</dbReference>
<evidence type="ECO:0000259" key="7">
    <source>
        <dbReference type="PROSITE" id="PS50089"/>
    </source>
</evidence>
<dbReference type="FunFam" id="2.60.120.920:FF:000004">
    <property type="entry name" value="Butyrophilin subfamily 1 member A1"/>
    <property type="match status" value="1"/>
</dbReference>
<dbReference type="KEGG" id="char:105908141"/>
<evidence type="ECO:0000313" key="11">
    <source>
        <dbReference type="RefSeq" id="XP_012692070.2"/>
    </source>
</evidence>
<dbReference type="Pfam" id="PF00622">
    <property type="entry name" value="SPRY"/>
    <property type="match status" value="1"/>
</dbReference>
<dbReference type="SMART" id="SM00589">
    <property type="entry name" value="PRY"/>
    <property type="match status" value="1"/>
</dbReference>
<proteinExistence type="predicted"/>
<dbReference type="SMART" id="SM00336">
    <property type="entry name" value="BBOX"/>
    <property type="match status" value="1"/>
</dbReference>
<dbReference type="SUPFAM" id="SSF57850">
    <property type="entry name" value="RING/U-box"/>
    <property type="match status" value="1"/>
</dbReference>
<dbReference type="SUPFAM" id="SSF49899">
    <property type="entry name" value="Concanavalin A-like lectins/glucanases"/>
    <property type="match status" value="1"/>
</dbReference>
<keyword evidence="3" id="KW-0862">Zinc</keyword>
<dbReference type="InterPro" id="IPR003877">
    <property type="entry name" value="SPRY_dom"/>
</dbReference>
<dbReference type="InterPro" id="IPR017907">
    <property type="entry name" value="Znf_RING_CS"/>
</dbReference>
<evidence type="ECO:0000256" key="5">
    <source>
        <dbReference type="SAM" id="Coils"/>
    </source>
</evidence>
<dbReference type="Pfam" id="PF13765">
    <property type="entry name" value="PRY"/>
    <property type="match status" value="1"/>
</dbReference>
<dbReference type="GeneID" id="105908141"/>
<dbReference type="Pfam" id="PF00643">
    <property type="entry name" value="zf-B_box"/>
    <property type="match status" value="1"/>
</dbReference>
<reference evidence="11" key="1">
    <citation type="submission" date="2025-08" db="UniProtKB">
        <authorList>
            <consortium name="RefSeq"/>
        </authorList>
    </citation>
    <scope>IDENTIFICATION</scope>
</reference>
<dbReference type="InterPro" id="IPR001841">
    <property type="entry name" value="Znf_RING"/>
</dbReference>
<dbReference type="InterPro" id="IPR003879">
    <property type="entry name" value="Butyrophylin_SPRY"/>
</dbReference>
<dbReference type="Pfam" id="PF15227">
    <property type="entry name" value="zf-C3HC4_4"/>
    <property type="match status" value="1"/>
</dbReference>
<dbReference type="PROSITE" id="PS50119">
    <property type="entry name" value="ZF_BBOX"/>
    <property type="match status" value="1"/>
</dbReference>
<dbReference type="PROSITE" id="PS50188">
    <property type="entry name" value="B302_SPRY"/>
    <property type="match status" value="1"/>
</dbReference>
<evidence type="ECO:0000256" key="2">
    <source>
        <dbReference type="ARBA" id="ARBA00022771"/>
    </source>
</evidence>